<dbReference type="Pfam" id="PF00400">
    <property type="entry name" value="WD40"/>
    <property type="match status" value="3"/>
</dbReference>
<dbReference type="SMART" id="SM00320">
    <property type="entry name" value="WD40"/>
    <property type="match status" value="6"/>
</dbReference>
<name>A0AA35R2Z6_GEOBA</name>
<feature type="repeat" description="WD" evidence="3">
    <location>
        <begin position="214"/>
        <end position="256"/>
    </location>
</feature>
<dbReference type="Gene3D" id="2.130.10.10">
    <property type="entry name" value="YVTN repeat-like/Quinoprotein amine dehydrogenase"/>
    <property type="match status" value="2"/>
</dbReference>
<dbReference type="InterPro" id="IPR015943">
    <property type="entry name" value="WD40/YVTN_repeat-like_dom_sf"/>
</dbReference>
<dbReference type="InterPro" id="IPR036322">
    <property type="entry name" value="WD40_repeat_dom_sf"/>
</dbReference>
<organism evidence="5 6">
    <name type="scientific">Geodia barretti</name>
    <name type="common">Barrett's horny sponge</name>
    <dbReference type="NCBI Taxonomy" id="519541"/>
    <lineage>
        <taxon>Eukaryota</taxon>
        <taxon>Metazoa</taxon>
        <taxon>Porifera</taxon>
        <taxon>Demospongiae</taxon>
        <taxon>Heteroscleromorpha</taxon>
        <taxon>Tetractinellida</taxon>
        <taxon>Astrophorina</taxon>
        <taxon>Geodiidae</taxon>
        <taxon>Geodia</taxon>
    </lineage>
</organism>
<feature type="repeat" description="WD" evidence="3">
    <location>
        <begin position="257"/>
        <end position="292"/>
    </location>
</feature>
<dbReference type="PROSITE" id="PS00678">
    <property type="entry name" value="WD_REPEATS_1"/>
    <property type="match status" value="1"/>
</dbReference>
<keyword evidence="2" id="KW-0677">Repeat</keyword>
<feature type="region of interest" description="Disordered" evidence="4">
    <location>
        <begin position="81"/>
        <end position="113"/>
    </location>
</feature>
<evidence type="ECO:0000256" key="2">
    <source>
        <dbReference type="ARBA" id="ARBA00022737"/>
    </source>
</evidence>
<comment type="caution">
    <text evidence="5">The sequence shown here is derived from an EMBL/GenBank/DDBJ whole genome shotgun (WGS) entry which is preliminary data.</text>
</comment>
<dbReference type="PRINTS" id="PR00320">
    <property type="entry name" value="GPROTEINBRPT"/>
</dbReference>
<feature type="repeat" description="WD" evidence="3">
    <location>
        <begin position="347"/>
        <end position="393"/>
    </location>
</feature>
<dbReference type="InterPro" id="IPR020472">
    <property type="entry name" value="WD40_PAC1"/>
</dbReference>
<dbReference type="PROSITE" id="PS50294">
    <property type="entry name" value="WD_REPEATS_REGION"/>
    <property type="match status" value="2"/>
</dbReference>
<dbReference type="InterPro" id="IPR040066">
    <property type="entry name" value="WDR31"/>
</dbReference>
<dbReference type="EMBL" id="CASHTH010000469">
    <property type="protein sequence ID" value="CAI8002216.1"/>
    <property type="molecule type" value="Genomic_DNA"/>
</dbReference>
<feature type="repeat" description="WD" evidence="3">
    <location>
        <begin position="154"/>
        <end position="187"/>
    </location>
</feature>
<evidence type="ECO:0000256" key="3">
    <source>
        <dbReference type="PROSITE-ProRule" id="PRU00221"/>
    </source>
</evidence>
<dbReference type="AlphaFoldDB" id="A0AA35R2Z6"/>
<dbReference type="PROSITE" id="PS50082">
    <property type="entry name" value="WD_REPEATS_2"/>
    <property type="match status" value="4"/>
</dbReference>
<dbReference type="InterPro" id="IPR001680">
    <property type="entry name" value="WD40_rpt"/>
</dbReference>
<protein>
    <submittedName>
        <fullName evidence="5">WD repeat-containing protein 31</fullName>
    </submittedName>
</protein>
<dbReference type="SUPFAM" id="SSF50978">
    <property type="entry name" value="WD40 repeat-like"/>
    <property type="match status" value="1"/>
</dbReference>
<proteinExistence type="predicted"/>
<dbReference type="PANTHER" id="PTHR19869:SF1">
    <property type="entry name" value="WD REPEAT-CONTAINING PROTEIN 31"/>
    <property type="match status" value="1"/>
</dbReference>
<dbReference type="Proteomes" id="UP001174909">
    <property type="component" value="Unassembled WGS sequence"/>
</dbReference>
<dbReference type="PANTHER" id="PTHR19869">
    <property type="entry name" value="SPERMATID WD-REPEAT PROTEIN"/>
    <property type="match status" value="1"/>
</dbReference>
<dbReference type="CDD" id="cd00200">
    <property type="entry name" value="WD40"/>
    <property type="match status" value="1"/>
</dbReference>
<sequence length="444" mass="49077">MESFLVGKPCRNELRDEIRALDTDKDLDEEGGVVGREFASFLEGLEYVQGAADSLHPRHWHVILADELHVLQDRRALQKAERAMGAGESRQQESSSNYDVKSAGGEGAQELPRDLHAGPIHSLAVADHQHLLSCGADKEVVLYSWTNHRLRARFKGPTKDISQVAYLPDSQLVIAGSRDRNIYTWKIGESVPNGTSPPTRDVPYRTVDEPDKTIEGHTLGVTALAVSNDHPDVLCSGSRDNSICLWDLNMGRPISSMQIPRNLVTGLKWIEGEKAVVQSSEDKTLRVWDLRSCCVAQQLKPKQHVQTCCGATRDGQYLLAGSSGSQGQGAELTVWDRRKERKPLREYKGHSESVQSCMFCSYRDNTEEHLIASVASDSVLKIWDRETGECLHSEIESGAGPLTSVVAPDKGLIGYSSFQNGVSIWTTKQLEGDDGLSLTIRARY</sequence>
<keyword evidence="1 3" id="KW-0853">WD repeat</keyword>
<gene>
    <name evidence="5" type="ORF">GBAR_LOCUS3354</name>
</gene>
<keyword evidence="6" id="KW-1185">Reference proteome</keyword>
<evidence type="ECO:0000256" key="4">
    <source>
        <dbReference type="SAM" id="MobiDB-lite"/>
    </source>
</evidence>
<evidence type="ECO:0000313" key="6">
    <source>
        <dbReference type="Proteomes" id="UP001174909"/>
    </source>
</evidence>
<evidence type="ECO:0000256" key="1">
    <source>
        <dbReference type="ARBA" id="ARBA00022574"/>
    </source>
</evidence>
<evidence type="ECO:0000313" key="5">
    <source>
        <dbReference type="EMBL" id="CAI8002216.1"/>
    </source>
</evidence>
<reference evidence="5" key="1">
    <citation type="submission" date="2023-03" db="EMBL/GenBank/DDBJ databases">
        <authorList>
            <person name="Steffen K."/>
            <person name="Cardenas P."/>
        </authorList>
    </citation>
    <scope>NUCLEOTIDE SEQUENCE</scope>
</reference>
<dbReference type="InterPro" id="IPR019775">
    <property type="entry name" value="WD40_repeat_CS"/>
</dbReference>
<accession>A0AA35R2Z6</accession>